<feature type="domain" description="2'-deoxycytidine 5'-triphosphate deaminase C-terminal" evidence="2">
    <location>
        <begin position="167"/>
        <end position="341"/>
    </location>
</feature>
<dbReference type="PANTHER" id="PTHR42680:SF3">
    <property type="entry name" value="DCTP DEAMINASE"/>
    <property type="match status" value="1"/>
</dbReference>
<sequence>MTFRIWPSQKIRQAAADGVILAAITIEERQIQPASLDLRLGNCAYRVPASFLPGKARTVEERLATLATHQVDLSRPQVLERNCVHIIPLVERVKLPAGVSARANPKSSSGRLDIFVRLITDGGVAFDEIPDGYDGPLFAEVVPRSFPVICGVGAKLCQIRFREQADEPRAVPRTMAVSINLEPTEPGNVVAYRARRTSGLIDIDRIGAYRRSDFWEPIVLEPGQRELVLDPDDFYIMASLEDIAVSPDEASEMIAYDTSVGEVRVHYAGFIDPGFGAPDANGRGSKIVLEVRCHDVPFILEHAQRVGTLLFEKMTERPDVLYGQDLKSNYQGQGLKLSKHFR</sequence>
<dbReference type="SUPFAM" id="SSF51283">
    <property type="entry name" value="dUTPase-like"/>
    <property type="match status" value="2"/>
</dbReference>
<evidence type="ECO:0000259" key="2">
    <source>
        <dbReference type="Pfam" id="PF22569"/>
    </source>
</evidence>
<dbReference type="EMBL" id="JAIVFP010000001">
    <property type="protein sequence ID" value="MCI4684562.1"/>
    <property type="molecule type" value="Genomic_DNA"/>
</dbReference>
<name>A0ABS9ZDS8_9HYPH</name>
<dbReference type="InterPro" id="IPR010550">
    <property type="entry name" value="DCD_N"/>
</dbReference>
<evidence type="ECO:0000313" key="3">
    <source>
        <dbReference type="EMBL" id="MCI4684562.1"/>
    </source>
</evidence>
<accession>A0ABS9ZDS8</accession>
<comment type="caution">
    <text evidence="3">The sequence shown here is derived from an EMBL/GenBank/DDBJ whole genome shotgun (WGS) entry which is preliminary data.</text>
</comment>
<dbReference type="Proteomes" id="UP001139104">
    <property type="component" value="Unassembled WGS sequence"/>
</dbReference>
<dbReference type="PANTHER" id="PTHR42680">
    <property type="entry name" value="DCTP DEAMINASE"/>
    <property type="match status" value="1"/>
</dbReference>
<dbReference type="Pfam" id="PF06559">
    <property type="entry name" value="DCD_N"/>
    <property type="match status" value="1"/>
</dbReference>
<dbReference type="InterPro" id="IPR036157">
    <property type="entry name" value="dUTPase-like_sf"/>
</dbReference>
<dbReference type="Gene3D" id="2.70.40.10">
    <property type="match status" value="2"/>
</dbReference>
<protein>
    <submittedName>
        <fullName evidence="3">2'-deoxycytidine 5'-triphosphate deaminase</fullName>
    </submittedName>
</protein>
<dbReference type="InterPro" id="IPR053811">
    <property type="entry name" value="DCD_C"/>
</dbReference>
<dbReference type="RefSeq" id="WP_243068453.1">
    <property type="nucleotide sequence ID" value="NZ_JAIVFK010000001.1"/>
</dbReference>
<proteinExistence type="predicted"/>
<keyword evidence="4" id="KW-1185">Reference proteome</keyword>
<dbReference type="Pfam" id="PF22569">
    <property type="entry name" value="DCD_C"/>
    <property type="match status" value="1"/>
</dbReference>
<reference evidence="3" key="1">
    <citation type="journal article" date="2022" name="ISME J.">
        <title>Identification of active gaseous-alkane degraders at natural gas seeps.</title>
        <authorList>
            <person name="Farhan Ul Haque M."/>
            <person name="Hernandez M."/>
            <person name="Crombie A.T."/>
            <person name="Murrell J.C."/>
        </authorList>
    </citation>
    <scope>NUCLEOTIDE SEQUENCE</scope>
    <source>
        <strain evidence="3">PC2</strain>
    </source>
</reference>
<gene>
    <name evidence="3" type="ORF">K2U94_17615</name>
</gene>
<evidence type="ECO:0000259" key="1">
    <source>
        <dbReference type="Pfam" id="PF06559"/>
    </source>
</evidence>
<feature type="domain" description="2'-deoxycytidine 5'-triphosphate deaminase N-terminal" evidence="1">
    <location>
        <begin position="5"/>
        <end position="163"/>
    </location>
</feature>
<evidence type="ECO:0000313" key="4">
    <source>
        <dbReference type="Proteomes" id="UP001139104"/>
    </source>
</evidence>
<organism evidence="3 4">
    <name type="scientific">Candidatus Rhodoblastus alkanivorans</name>
    <dbReference type="NCBI Taxonomy" id="2954117"/>
    <lineage>
        <taxon>Bacteria</taxon>
        <taxon>Pseudomonadati</taxon>
        <taxon>Pseudomonadota</taxon>
        <taxon>Alphaproteobacteria</taxon>
        <taxon>Hyphomicrobiales</taxon>
        <taxon>Rhodoblastaceae</taxon>
        <taxon>Rhodoblastus</taxon>
    </lineage>
</organism>